<dbReference type="GO" id="GO:0008270">
    <property type="term" value="F:zinc ion binding"/>
    <property type="evidence" value="ECO:0007669"/>
    <property type="project" value="UniProtKB-KW"/>
</dbReference>
<dbReference type="Gene3D" id="3.30.40.10">
    <property type="entry name" value="Zinc/RING finger domain, C3HC4 (zinc finger)"/>
    <property type="match status" value="2"/>
</dbReference>
<proteinExistence type="inferred from homology"/>
<feature type="domain" description="RING-type" evidence="13">
    <location>
        <begin position="74"/>
        <end position="119"/>
    </location>
</feature>
<dbReference type="PROSITE" id="PS51873">
    <property type="entry name" value="TRIAD"/>
    <property type="match status" value="2"/>
</dbReference>
<comment type="cofactor">
    <cofactor evidence="2">
        <name>Zn(2+)</name>
        <dbReference type="ChEBI" id="CHEBI:29105"/>
    </cofactor>
</comment>
<feature type="domain" description="RING-type" evidence="14">
    <location>
        <begin position="70"/>
        <end position="287"/>
    </location>
</feature>
<dbReference type="FunFam" id="3.30.40.10:FF:000230">
    <property type="entry name" value="RBR-type E3 ubiquitin transferase"/>
    <property type="match status" value="2"/>
</dbReference>
<dbReference type="Pfam" id="PF01485">
    <property type="entry name" value="IBR"/>
    <property type="match status" value="2"/>
</dbReference>
<dbReference type="GO" id="GO:0016567">
    <property type="term" value="P:protein ubiquitination"/>
    <property type="evidence" value="ECO:0007669"/>
    <property type="project" value="InterPro"/>
</dbReference>
<evidence type="ECO:0000259" key="13">
    <source>
        <dbReference type="PROSITE" id="PS50089"/>
    </source>
</evidence>
<dbReference type="GO" id="GO:0061630">
    <property type="term" value="F:ubiquitin protein ligase activity"/>
    <property type="evidence" value="ECO:0007669"/>
    <property type="project" value="UniProtKB-EC"/>
</dbReference>
<evidence type="ECO:0000256" key="6">
    <source>
        <dbReference type="ARBA" id="ARBA00022679"/>
    </source>
</evidence>
<dbReference type="Proteomes" id="UP000283530">
    <property type="component" value="Unassembled WGS sequence"/>
</dbReference>
<dbReference type="PROSITE" id="PS50089">
    <property type="entry name" value="ZF_RING_2"/>
    <property type="match status" value="2"/>
</dbReference>
<evidence type="ECO:0000313" key="16">
    <source>
        <dbReference type="Proteomes" id="UP000283530"/>
    </source>
</evidence>
<gene>
    <name evidence="15" type="ORF">CKAN_00801500</name>
</gene>
<keyword evidence="11" id="KW-0862">Zinc</keyword>
<dbReference type="InterPro" id="IPR031127">
    <property type="entry name" value="E3_UB_ligase_RBR"/>
</dbReference>
<evidence type="ECO:0000256" key="12">
    <source>
        <dbReference type="PROSITE-ProRule" id="PRU00175"/>
    </source>
</evidence>
<evidence type="ECO:0000256" key="2">
    <source>
        <dbReference type="ARBA" id="ARBA00001947"/>
    </source>
</evidence>
<dbReference type="SUPFAM" id="SSF57850">
    <property type="entry name" value="RING/U-box"/>
    <property type="match status" value="5"/>
</dbReference>
<evidence type="ECO:0000256" key="5">
    <source>
        <dbReference type="ARBA" id="ARBA00012251"/>
    </source>
</evidence>
<dbReference type="InterPro" id="IPR017907">
    <property type="entry name" value="Znf_RING_CS"/>
</dbReference>
<dbReference type="InterPro" id="IPR002867">
    <property type="entry name" value="IBR_dom"/>
</dbReference>
<keyword evidence="9 12" id="KW-0863">Zinc-finger</keyword>
<dbReference type="SMART" id="SM00184">
    <property type="entry name" value="RING"/>
    <property type="match status" value="3"/>
</dbReference>
<keyword evidence="10" id="KW-0833">Ubl conjugation pathway</keyword>
<keyword evidence="16" id="KW-1185">Reference proteome</keyword>
<dbReference type="InterPro" id="IPR001841">
    <property type="entry name" value="Znf_RING"/>
</dbReference>
<name>A0A3S3NGW9_9MAGN</name>
<accession>A0A3S3NGW9</accession>
<feature type="domain" description="RING-type" evidence="14">
    <location>
        <begin position="337"/>
        <end position="544"/>
    </location>
</feature>
<organism evidence="15 16">
    <name type="scientific">Cinnamomum micranthum f. kanehirae</name>
    <dbReference type="NCBI Taxonomy" id="337451"/>
    <lineage>
        <taxon>Eukaryota</taxon>
        <taxon>Viridiplantae</taxon>
        <taxon>Streptophyta</taxon>
        <taxon>Embryophyta</taxon>
        <taxon>Tracheophyta</taxon>
        <taxon>Spermatophyta</taxon>
        <taxon>Magnoliopsida</taxon>
        <taxon>Magnoliidae</taxon>
        <taxon>Laurales</taxon>
        <taxon>Lauraceae</taxon>
        <taxon>Cinnamomum</taxon>
    </lineage>
</organism>
<dbReference type="InterPro" id="IPR044066">
    <property type="entry name" value="TRIAD_supradom"/>
</dbReference>
<dbReference type="SMART" id="SM00647">
    <property type="entry name" value="IBR"/>
    <property type="match status" value="2"/>
</dbReference>
<sequence>MAEAAGMQYVDDFYFSALTNDEKLFPISDDKYAEELQLQEVLMSSIQLHQFSKKPTKKLTRVKTEIGESSQNTCDICVEEKPREEMFRNNKCCHLFCSDCISRHVAAKIQENITMVRCPQVGCRGVLEPQICRPILPKDVFERWENAICESIVLGSKRIYCPFKDCSALLVDDGGVDVRESECPNCRRLFCAQCMVPWHSGVGCKEYQKLGVDERGKDDLSMMELAKSQKWKRCPRCKYYVEKTEGCLHITCRLLFLNIDDFYLDLLNEEEEPLPISDEKYALELQLQEVIMSSLESSPPLQAQQPQQPPLLLLTYSSETTPTEPKTSITPDMGESSASFCGICMDGKATQEMFTNNSCSHVFCSDCMSKHIAARIQENMVVVGCPEPKCKGLLEPEFCQSIIPSEVFERWGKALCESLVPGLQRFYCPFKDCAALLADDGGEVVRQSECPNCRRLFCAQCRVSWHSGIECEEYQKLNEDDRGMNDLMVMELAKNKGWKRCPRCQFYVERTQGVEFSFATNAVQLGLILMLVVHNSQMIDGVRV</sequence>
<evidence type="ECO:0000256" key="10">
    <source>
        <dbReference type="ARBA" id="ARBA00022786"/>
    </source>
</evidence>
<comment type="catalytic activity">
    <reaction evidence="1">
        <text>[E2 ubiquitin-conjugating enzyme]-S-ubiquitinyl-L-cysteine + [acceptor protein]-L-lysine = [E2 ubiquitin-conjugating enzyme]-L-cysteine + [acceptor protein]-N(6)-ubiquitinyl-L-lysine.</text>
        <dbReference type="EC" id="2.3.2.31"/>
    </reaction>
</comment>
<comment type="similarity">
    <text evidence="4">Belongs to the RBR family. Ariadne subfamily.</text>
</comment>
<protein>
    <recommendedName>
        <fullName evidence="5">RBR-type E3 ubiquitin transferase</fullName>
        <ecNumber evidence="5">2.3.2.31</ecNumber>
    </recommendedName>
</protein>
<dbReference type="AlphaFoldDB" id="A0A3S3NGW9"/>
<dbReference type="CDD" id="cd22582">
    <property type="entry name" value="BRcat_RBR_unk"/>
    <property type="match status" value="2"/>
</dbReference>
<dbReference type="EMBL" id="QPKB01000003">
    <property type="protein sequence ID" value="RWR79443.1"/>
    <property type="molecule type" value="Genomic_DNA"/>
</dbReference>
<evidence type="ECO:0000256" key="4">
    <source>
        <dbReference type="ARBA" id="ARBA00005884"/>
    </source>
</evidence>
<dbReference type="STRING" id="337451.A0A3S3NGW9"/>
<dbReference type="EC" id="2.3.2.31" evidence="5"/>
<evidence type="ECO:0000256" key="11">
    <source>
        <dbReference type="ARBA" id="ARBA00022833"/>
    </source>
</evidence>
<feature type="domain" description="RING-type" evidence="13">
    <location>
        <begin position="341"/>
        <end position="389"/>
    </location>
</feature>
<dbReference type="OrthoDB" id="10009520at2759"/>
<evidence type="ECO:0000256" key="8">
    <source>
        <dbReference type="ARBA" id="ARBA00022737"/>
    </source>
</evidence>
<evidence type="ECO:0000256" key="3">
    <source>
        <dbReference type="ARBA" id="ARBA00003976"/>
    </source>
</evidence>
<reference evidence="15 16" key="1">
    <citation type="journal article" date="2019" name="Nat. Plants">
        <title>Stout camphor tree genome fills gaps in understanding of flowering plant genome evolution.</title>
        <authorList>
            <person name="Chaw S.M."/>
            <person name="Liu Y.C."/>
            <person name="Wu Y.W."/>
            <person name="Wang H.Y."/>
            <person name="Lin C.I."/>
            <person name="Wu C.S."/>
            <person name="Ke H.M."/>
            <person name="Chang L.Y."/>
            <person name="Hsu C.Y."/>
            <person name="Yang H.T."/>
            <person name="Sudianto E."/>
            <person name="Hsu M.H."/>
            <person name="Wu K.P."/>
            <person name="Wang L.N."/>
            <person name="Leebens-Mack J.H."/>
            <person name="Tsai I.J."/>
        </authorList>
    </citation>
    <scope>NUCLEOTIDE SEQUENCE [LARGE SCALE GENOMIC DNA]</scope>
    <source>
        <strain evidence="16">cv. Chaw 1501</strain>
        <tissue evidence="15">Young leaves</tissue>
    </source>
</reference>
<keyword evidence="7" id="KW-0479">Metal-binding</keyword>
<keyword evidence="6" id="KW-0808">Transferase</keyword>
<dbReference type="PROSITE" id="PS00518">
    <property type="entry name" value="ZF_RING_1"/>
    <property type="match status" value="2"/>
</dbReference>
<evidence type="ECO:0000256" key="9">
    <source>
        <dbReference type="ARBA" id="ARBA00022771"/>
    </source>
</evidence>
<evidence type="ECO:0000259" key="14">
    <source>
        <dbReference type="PROSITE" id="PS51873"/>
    </source>
</evidence>
<evidence type="ECO:0000256" key="1">
    <source>
        <dbReference type="ARBA" id="ARBA00001798"/>
    </source>
</evidence>
<dbReference type="InterPro" id="IPR013083">
    <property type="entry name" value="Znf_RING/FYVE/PHD"/>
</dbReference>
<comment type="caution">
    <text evidence="15">The sequence shown here is derived from an EMBL/GenBank/DDBJ whole genome shotgun (WGS) entry which is preliminary data.</text>
</comment>
<evidence type="ECO:0000313" key="15">
    <source>
        <dbReference type="EMBL" id="RWR79443.1"/>
    </source>
</evidence>
<comment type="function">
    <text evidence="3">Might act as an E3 ubiquitin-protein ligase, or as part of E3 complex, which accepts ubiquitin from specific E2 ubiquitin-conjugating enzymes and then transfers it to substrates.</text>
</comment>
<keyword evidence="8" id="KW-0677">Repeat</keyword>
<dbReference type="PANTHER" id="PTHR11685">
    <property type="entry name" value="RBR FAMILY RING FINGER AND IBR DOMAIN-CONTAINING"/>
    <property type="match status" value="1"/>
</dbReference>
<evidence type="ECO:0000256" key="7">
    <source>
        <dbReference type="ARBA" id="ARBA00022723"/>
    </source>
</evidence>